<evidence type="ECO:0000259" key="3">
    <source>
        <dbReference type="PROSITE" id="PS51186"/>
    </source>
</evidence>
<evidence type="ECO:0000313" key="9">
    <source>
        <dbReference type="Proteomes" id="UP000181969"/>
    </source>
</evidence>
<dbReference type="SUPFAM" id="SSF55729">
    <property type="entry name" value="Acyl-CoA N-acyltransferases (Nat)"/>
    <property type="match status" value="1"/>
</dbReference>
<reference evidence="7" key="3">
    <citation type="submission" date="2022-10" db="EMBL/GenBank/DDBJ databases">
        <title>Genome assembly of Lactococcus garvieae isolates from cricket gut.</title>
        <authorList>
            <person name="Luecke A.R."/>
            <person name="Brown A.M.V."/>
            <person name="Wakeman C.A."/>
        </authorList>
    </citation>
    <scope>NUCLEOTIDE SEQUENCE</scope>
    <source>
        <strain evidence="7">Alexii-11_2</strain>
    </source>
</reference>
<dbReference type="EMBL" id="CP118627">
    <property type="protein sequence ID" value="WEA13754.1"/>
    <property type="molecule type" value="Genomic_DNA"/>
</dbReference>
<name>A0A1I4HTN3_9LACT</name>
<dbReference type="InterPro" id="IPR050680">
    <property type="entry name" value="YpeA/RimI_acetyltransf"/>
</dbReference>
<organism evidence="6 9">
    <name type="scientific">Lactococcus garvieae</name>
    <dbReference type="NCBI Taxonomy" id="1363"/>
    <lineage>
        <taxon>Bacteria</taxon>
        <taxon>Bacillati</taxon>
        <taxon>Bacillota</taxon>
        <taxon>Bacilli</taxon>
        <taxon>Lactobacillales</taxon>
        <taxon>Streptococcaceae</taxon>
        <taxon>Lactococcus</taxon>
    </lineage>
</organism>
<dbReference type="InterPro" id="IPR000182">
    <property type="entry name" value="GNAT_dom"/>
</dbReference>
<reference evidence="5" key="5">
    <citation type="submission" date="2023-04" db="EMBL/GenBank/DDBJ databases">
        <title>Genomic analysis of Lactococcus garvieae isolates.</title>
        <authorList>
            <person name="Zhanghang C."/>
        </authorList>
    </citation>
    <scope>NUCLEOTIDE SEQUENCE</scope>
    <source>
        <strain evidence="5">ZB-1</strain>
    </source>
</reference>
<dbReference type="OMA" id="HVRQIQG"/>
<dbReference type="EMBL" id="BLXU01000002">
    <property type="protein sequence ID" value="GFO51283.1"/>
    <property type="molecule type" value="Genomic_DNA"/>
</dbReference>
<evidence type="ECO:0000313" key="4">
    <source>
        <dbReference type="EMBL" id="GFO51283.1"/>
    </source>
</evidence>
<evidence type="ECO:0000313" key="10">
    <source>
        <dbReference type="Proteomes" id="UP000504756"/>
    </source>
</evidence>
<dbReference type="Gene3D" id="3.40.630.30">
    <property type="match status" value="1"/>
</dbReference>
<gene>
    <name evidence="4" type="primary">ybaH</name>
    <name evidence="4" type="ORF">ikelab_05580</name>
    <name evidence="7" type="ORF">OF801_00450</name>
    <name evidence="8" type="ORF">PWF74_09765</name>
    <name evidence="5" type="ORF">QHR29_04560</name>
    <name evidence="6" type="ORF">SAMN05216438_11056</name>
</gene>
<reference evidence="8" key="4">
    <citation type="submission" date="2023-02" db="EMBL/GenBank/DDBJ databases">
        <title>Comparative genomics and fermentation flavor characterization of five lactic acid bacteria reveal flavor biosynthesis metabolic pathways in fermented muskmelon puree.</title>
        <authorList>
            <person name="Yuan L."/>
            <person name="Li M."/>
            <person name="Xu X."/>
            <person name="Lao F."/>
            <person name="Wu J."/>
        </authorList>
    </citation>
    <scope>NUCLEOTIDE SEQUENCE</scope>
    <source>
        <strain evidence="8">Pa-2</strain>
    </source>
</reference>
<evidence type="ECO:0000313" key="5">
    <source>
        <dbReference type="EMBL" id="MDH7959733.1"/>
    </source>
</evidence>
<evidence type="ECO:0000313" key="6">
    <source>
        <dbReference type="EMBL" id="SFL45160.1"/>
    </source>
</evidence>
<dbReference type="PANTHER" id="PTHR43420">
    <property type="entry name" value="ACETYLTRANSFERASE"/>
    <property type="match status" value="1"/>
</dbReference>
<dbReference type="EMBL" id="FOTJ01000010">
    <property type="protein sequence ID" value="SFL45160.1"/>
    <property type="molecule type" value="Genomic_DNA"/>
</dbReference>
<evidence type="ECO:0000256" key="1">
    <source>
        <dbReference type="ARBA" id="ARBA00022679"/>
    </source>
</evidence>
<dbReference type="PANTHER" id="PTHR43420:SF47">
    <property type="entry name" value="N-ACETYLTRANSFERASE DOMAIN-CONTAINING PROTEIN"/>
    <property type="match status" value="1"/>
</dbReference>
<dbReference type="Proteomes" id="UP001157396">
    <property type="component" value="Unassembled WGS sequence"/>
</dbReference>
<feature type="domain" description="N-acetyltransferase" evidence="3">
    <location>
        <begin position="1"/>
        <end position="157"/>
    </location>
</feature>
<evidence type="ECO:0000313" key="7">
    <source>
        <dbReference type="EMBL" id="UYT10443.1"/>
    </source>
</evidence>
<sequence>MKIRPIEPHDFAYVAKIENQNWTLKSTPFIINSSAEKIMKKVLQGTRYLLAEEEGVLLGVLDYGPRNKSEFGSHVITFGVMTVKEARGKGVATQLIQHLIHEARAEKYEKITINVMSSNPTAVALYERLGFELEGRLKKEYFIDDLYVDSLIYAYYL</sequence>
<dbReference type="InterPro" id="IPR016181">
    <property type="entry name" value="Acyl_CoA_acyltransferase"/>
</dbReference>
<accession>A0A1I4HTN3</accession>
<dbReference type="GeneID" id="61073180"/>
<dbReference type="Proteomes" id="UP001217324">
    <property type="component" value="Chromosome"/>
</dbReference>
<dbReference type="GO" id="GO:0016747">
    <property type="term" value="F:acyltransferase activity, transferring groups other than amino-acyl groups"/>
    <property type="evidence" value="ECO:0007669"/>
    <property type="project" value="InterPro"/>
</dbReference>
<dbReference type="PROSITE" id="PS51186">
    <property type="entry name" value="GNAT"/>
    <property type="match status" value="1"/>
</dbReference>
<dbReference type="AlphaFoldDB" id="A0A1I4HTN3"/>
<proteinExistence type="predicted"/>
<reference evidence="6 9" key="1">
    <citation type="submission" date="2016-10" db="EMBL/GenBank/DDBJ databases">
        <authorList>
            <person name="de Groot N.N."/>
        </authorList>
    </citation>
    <scope>NUCLEOTIDE SEQUENCE [LARGE SCALE GENOMIC DNA]</scope>
    <source>
        <strain evidence="6 9">M79</strain>
    </source>
</reference>
<dbReference type="Proteomes" id="UP000504756">
    <property type="component" value="Unassembled WGS sequence"/>
</dbReference>
<dbReference type="Proteomes" id="UP000181969">
    <property type="component" value="Unassembled WGS sequence"/>
</dbReference>
<dbReference type="EMBL" id="CP109635">
    <property type="protein sequence ID" value="UYT10443.1"/>
    <property type="molecule type" value="Genomic_DNA"/>
</dbReference>
<dbReference type="Pfam" id="PF00583">
    <property type="entry name" value="Acetyltransf_1"/>
    <property type="match status" value="1"/>
</dbReference>
<evidence type="ECO:0000313" key="8">
    <source>
        <dbReference type="EMBL" id="WEA13754.1"/>
    </source>
</evidence>
<keyword evidence="1 4" id="KW-0808">Transferase</keyword>
<keyword evidence="2" id="KW-0012">Acyltransferase</keyword>
<dbReference type="Proteomes" id="UP001164042">
    <property type="component" value="Chromosome"/>
</dbReference>
<dbReference type="OrthoDB" id="9802340at2"/>
<reference evidence="4 10" key="2">
    <citation type="submission" date="2020-06" db="EMBL/GenBank/DDBJ databases">
        <title>Draft genome sequence of Lactic acid bacteria from Okinawan-style tofu.</title>
        <authorList>
            <person name="Takara I."/>
            <person name="Ikematsu S."/>
        </authorList>
    </citation>
    <scope>NUCLEOTIDE SEQUENCE [LARGE SCALE GENOMIC DNA]</scope>
    <source>
        <strain evidence="4">Lg38</strain>
        <strain evidence="10">lg38</strain>
    </source>
</reference>
<dbReference type="CDD" id="cd04301">
    <property type="entry name" value="NAT_SF"/>
    <property type="match status" value="1"/>
</dbReference>
<evidence type="ECO:0000256" key="2">
    <source>
        <dbReference type="ARBA" id="ARBA00023315"/>
    </source>
</evidence>
<dbReference type="EMBL" id="JARYTV010000003">
    <property type="protein sequence ID" value="MDH7959733.1"/>
    <property type="molecule type" value="Genomic_DNA"/>
</dbReference>
<protein>
    <submittedName>
        <fullName evidence="4 5">N-acetyltransferase</fullName>
    </submittedName>
</protein>
<dbReference type="RefSeq" id="WP_014024114.1">
    <property type="nucleotide sequence ID" value="NZ_AP026069.1"/>
</dbReference>